<dbReference type="GO" id="GO:0004497">
    <property type="term" value="F:monooxygenase activity"/>
    <property type="evidence" value="ECO:0007669"/>
    <property type="project" value="TreeGrafter"/>
</dbReference>
<dbReference type="PRINTS" id="PR00469">
    <property type="entry name" value="PNDRDTASEII"/>
</dbReference>
<dbReference type="Pfam" id="PF13738">
    <property type="entry name" value="Pyr_redox_3"/>
    <property type="match status" value="1"/>
</dbReference>
<accession>A0A1V8MA99</accession>
<evidence type="ECO:0000313" key="2">
    <source>
        <dbReference type="EMBL" id="OQK18457.1"/>
    </source>
</evidence>
<dbReference type="PRINTS" id="PR00368">
    <property type="entry name" value="FADPNR"/>
</dbReference>
<proteinExistence type="predicted"/>
<dbReference type="Gene3D" id="3.50.50.60">
    <property type="entry name" value="FAD/NAD(P)-binding domain"/>
    <property type="match status" value="1"/>
</dbReference>
<dbReference type="AlphaFoldDB" id="A0A1V8MA99"/>
<dbReference type="InterPro" id="IPR050982">
    <property type="entry name" value="Auxin_biosynth/cation_transpt"/>
</dbReference>
<protein>
    <recommendedName>
        <fullName evidence="4">FAD/NAD(P)-binding domain-containing protein</fullName>
    </recommendedName>
</protein>
<dbReference type="EMBL" id="LPUF01000001">
    <property type="protein sequence ID" value="OQK18457.1"/>
    <property type="molecule type" value="Genomic_DNA"/>
</dbReference>
<dbReference type="SUPFAM" id="SSF51905">
    <property type="entry name" value="FAD/NAD(P)-binding domain"/>
    <property type="match status" value="1"/>
</dbReference>
<evidence type="ECO:0000313" key="3">
    <source>
        <dbReference type="Proteomes" id="UP000191980"/>
    </source>
</evidence>
<gene>
    <name evidence="2" type="ORF">AU255_11755</name>
</gene>
<dbReference type="PANTHER" id="PTHR43539:SF78">
    <property type="entry name" value="FLAVIN-CONTAINING MONOOXYGENASE"/>
    <property type="match status" value="1"/>
</dbReference>
<reference evidence="2 3" key="1">
    <citation type="submission" date="2015-12" db="EMBL/GenBank/DDBJ databases">
        <authorList>
            <person name="Shamseldin A."/>
            <person name="Moawad H."/>
            <person name="Abd El-Rahim W.M."/>
            <person name="Sadowsky M.J."/>
        </authorList>
    </citation>
    <scope>NUCLEOTIDE SEQUENCE [LARGE SCALE GENOMIC DNA]</scope>
    <source>
        <strain evidence="2 3">WF1</strain>
    </source>
</reference>
<keyword evidence="3" id="KW-1185">Reference proteome</keyword>
<dbReference type="GO" id="GO:0050660">
    <property type="term" value="F:flavin adenine dinucleotide binding"/>
    <property type="evidence" value="ECO:0007669"/>
    <property type="project" value="TreeGrafter"/>
</dbReference>
<dbReference type="PANTHER" id="PTHR43539">
    <property type="entry name" value="FLAVIN-BINDING MONOOXYGENASE-LIKE PROTEIN (AFU_ORTHOLOGUE AFUA_4G09220)"/>
    <property type="match status" value="1"/>
</dbReference>
<sequence length="385" mass="43377">MLMSIIKRTQLLIIGAGPYGLAAARLAKNRGLDYLVSGLCMSFWKQHMPAGMNLRTHCDWGKSSELEYFLQQRQLTLGQISPVPRQFFIDYVESATNSQQLNWSPEQVVQVNYEQNIFKCIMDNGDVICAQNILVATGYYDYRFIPTELAAMFPEELCTHTADCTDFSQFANQHCLIAGGRQSAFETAALLTSHAASIDLVYRHARPEFVRSDWSWTDKYMQRTRMQPGWWRDHSAEEKEAINQQFWHDGRLQLEDWLEQPVSHAKINHHPETTINGCVRQADGTLQVTLSGDQKIIVDQVICATGYSPDVQKIPFLAAGNILHSLEIYKALPALSNALESNIPGLYFTGIHGVNDFGPFLFFVAGSTAAAEIVINNIEAHINDK</sequence>
<evidence type="ECO:0000256" key="1">
    <source>
        <dbReference type="ARBA" id="ARBA00023002"/>
    </source>
</evidence>
<keyword evidence="1" id="KW-0560">Oxidoreductase</keyword>
<organism evidence="2 3">
    <name type="scientific">Methyloprofundus sedimenti</name>
    <dbReference type="NCBI Taxonomy" id="1420851"/>
    <lineage>
        <taxon>Bacteria</taxon>
        <taxon>Pseudomonadati</taxon>
        <taxon>Pseudomonadota</taxon>
        <taxon>Gammaproteobacteria</taxon>
        <taxon>Methylococcales</taxon>
        <taxon>Methylococcaceae</taxon>
        <taxon>Methyloprofundus</taxon>
    </lineage>
</organism>
<evidence type="ECO:0008006" key="4">
    <source>
        <dbReference type="Google" id="ProtNLM"/>
    </source>
</evidence>
<comment type="caution">
    <text evidence="2">The sequence shown here is derived from an EMBL/GenBank/DDBJ whole genome shotgun (WGS) entry which is preliminary data.</text>
</comment>
<name>A0A1V8MA99_9GAMM</name>
<dbReference type="InterPro" id="IPR036188">
    <property type="entry name" value="FAD/NAD-bd_sf"/>
</dbReference>
<dbReference type="STRING" id="1420851.AU255_11755"/>
<dbReference type="Proteomes" id="UP000191980">
    <property type="component" value="Unassembled WGS sequence"/>
</dbReference>